<dbReference type="Gene3D" id="3.40.50.720">
    <property type="entry name" value="NAD(P)-binding Rossmann-like Domain"/>
    <property type="match status" value="1"/>
</dbReference>
<evidence type="ECO:0000313" key="2">
    <source>
        <dbReference type="EMBL" id="BEQ15728.1"/>
    </source>
</evidence>
<dbReference type="Pfam" id="PF13561">
    <property type="entry name" value="adh_short_C2"/>
    <property type="match status" value="1"/>
</dbReference>
<sequence length="263" mass="27390">MEMGIKGKVALVGGASRGLGFAVAKGLAAEGCHLALCARGEEKLTEAAGKIADEYGVQVMAQPVDLVAQGAAAAFAGAALERFGRVDILVNNAGGPPTGAFLDLDETAWRRAVELTLLSAQAMTRALLPAMMQAGWGRVINMTSVSVKQPLAGLILSNSIRAAVVGWAKTLADEVAASGVTVNNILPGWMHTERVEQLLKHRAETEGISRDQALAETVAAIPLKRLGKPEEFAALVVFLAGQPADYITGASYLIDGGLYRGLT</sequence>
<dbReference type="InterPro" id="IPR050259">
    <property type="entry name" value="SDR"/>
</dbReference>
<dbReference type="PRINTS" id="PR00081">
    <property type="entry name" value="GDHRDH"/>
</dbReference>
<proteinExistence type="inferred from homology"/>
<keyword evidence="3" id="KW-1185">Reference proteome</keyword>
<evidence type="ECO:0000256" key="1">
    <source>
        <dbReference type="ARBA" id="ARBA00006484"/>
    </source>
</evidence>
<evidence type="ECO:0000313" key="3">
    <source>
        <dbReference type="Proteomes" id="UP001366166"/>
    </source>
</evidence>
<dbReference type="SUPFAM" id="SSF51735">
    <property type="entry name" value="NAD(P)-binding Rossmann-fold domains"/>
    <property type="match status" value="1"/>
</dbReference>
<dbReference type="CDD" id="cd05344">
    <property type="entry name" value="BKR_like_SDR_like"/>
    <property type="match status" value="1"/>
</dbReference>
<gene>
    <name evidence="2" type="ORF">FAK_27940</name>
</gene>
<dbReference type="PRINTS" id="PR00080">
    <property type="entry name" value="SDRFAMILY"/>
</dbReference>
<dbReference type="InterPro" id="IPR002347">
    <property type="entry name" value="SDR_fam"/>
</dbReference>
<dbReference type="PANTHER" id="PTHR42879">
    <property type="entry name" value="3-OXOACYL-(ACYL-CARRIER-PROTEIN) REDUCTASE"/>
    <property type="match status" value="1"/>
</dbReference>
<name>A0AAU9EF43_9BACT</name>
<organism evidence="2 3">
    <name type="scientific">Desulfoferula mesophila</name>
    <dbReference type="NCBI Taxonomy" id="3058419"/>
    <lineage>
        <taxon>Bacteria</taxon>
        <taxon>Pseudomonadati</taxon>
        <taxon>Thermodesulfobacteriota</taxon>
        <taxon>Desulfarculia</taxon>
        <taxon>Desulfarculales</taxon>
        <taxon>Desulfarculaceae</taxon>
        <taxon>Desulfoferula</taxon>
    </lineage>
</organism>
<dbReference type="RefSeq" id="WP_338600561.1">
    <property type="nucleotide sequence ID" value="NZ_AP028679.1"/>
</dbReference>
<dbReference type="FunFam" id="3.40.50.720:FF:000084">
    <property type="entry name" value="Short-chain dehydrogenase reductase"/>
    <property type="match status" value="1"/>
</dbReference>
<dbReference type="PANTHER" id="PTHR42879:SF6">
    <property type="entry name" value="NADPH-DEPENDENT REDUCTASE BACG"/>
    <property type="match status" value="1"/>
</dbReference>
<dbReference type="EMBL" id="AP028679">
    <property type="protein sequence ID" value="BEQ15728.1"/>
    <property type="molecule type" value="Genomic_DNA"/>
</dbReference>
<comment type="similarity">
    <text evidence="1">Belongs to the short-chain dehydrogenases/reductases (SDR) family.</text>
</comment>
<dbReference type="InterPro" id="IPR036291">
    <property type="entry name" value="NAD(P)-bd_dom_sf"/>
</dbReference>
<dbReference type="KEGG" id="dmp:FAK_27940"/>
<dbReference type="AlphaFoldDB" id="A0AAU9EF43"/>
<reference evidence="3" key="1">
    <citation type="journal article" date="2023" name="Arch. Microbiol.">
        <title>Desulfoferula mesophilus gen. nov. sp. nov., a mesophilic sulfate-reducing bacterium isolated from a brackish lake sediment.</title>
        <authorList>
            <person name="Watanabe T."/>
            <person name="Yabe T."/>
            <person name="Tsuji J.M."/>
            <person name="Fukui M."/>
        </authorList>
    </citation>
    <scope>NUCLEOTIDE SEQUENCE [LARGE SCALE GENOMIC DNA]</scope>
    <source>
        <strain evidence="3">12FAK</strain>
    </source>
</reference>
<protein>
    <submittedName>
        <fullName evidence="2">Short-chain dehydrogenase</fullName>
    </submittedName>
</protein>
<dbReference type="Proteomes" id="UP001366166">
    <property type="component" value="Chromosome"/>
</dbReference>
<accession>A0AAU9EF43</accession>